<feature type="non-terminal residue" evidence="1">
    <location>
        <position position="1"/>
    </location>
</feature>
<name>F4MWX2_YEREN</name>
<proteinExistence type="predicted"/>
<protein>
    <submittedName>
        <fullName evidence="1">Uncharacterized protein</fullName>
    </submittedName>
</protein>
<accession>F4MWX2</accession>
<dbReference type="AlphaFoldDB" id="F4MWX2"/>
<sequence>AVALQAVDKRTYNVAVVAQAIKRHDFVVDAGSSYGISNLIRGLR</sequence>
<gene>
    <name evidence="1" type="ORF">YEW_LE47290</name>
</gene>
<dbReference type="EMBL" id="FR718524">
    <property type="protein sequence ID" value="CBX70330.1"/>
    <property type="molecule type" value="Genomic_DNA"/>
</dbReference>
<reference evidence="1" key="1">
    <citation type="journal article" date="2011" name="BMC Genomics">
        <title>Shotgun sequencing of Yersinia enterocolitica strain W22703 (biotype 2, serotype O:9): genomic evidence for oscillation between invertebrates and mammals.</title>
        <authorList>
            <person name="Fuchs T.M."/>
            <person name="Brandt K."/>
            <person name="Starke M."/>
            <person name="Rattei T."/>
        </authorList>
    </citation>
    <scope>NUCLEOTIDE SEQUENCE</scope>
</reference>
<organism evidence="1">
    <name type="scientific">Yersinia enterocolitica W22703</name>
    <dbReference type="NCBI Taxonomy" id="913028"/>
    <lineage>
        <taxon>Bacteria</taxon>
        <taxon>Pseudomonadati</taxon>
        <taxon>Pseudomonadota</taxon>
        <taxon>Gammaproteobacteria</taxon>
        <taxon>Enterobacterales</taxon>
        <taxon>Yersiniaceae</taxon>
        <taxon>Yersinia</taxon>
    </lineage>
</organism>
<evidence type="ECO:0000313" key="1">
    <source>
        <dbReference type="EMBL" id="CBX70330.1"/>
    </source>
</evidence>